<dbReference type="KEGG" id="osn:118762678"/>
<dbReference type="AlphaFoldDB" id="A0A7E6EPE4"/>
<keyword evidence="1" id="KW-1185">Reference proteome</keyword>
<proteinExistence type="predicted"/>
<protein>
    <submittedName>
        <fullName evidence="2">Uncharacterized protein LOC118762678</fullName>
    </submittedName>
</protein>
<dbReference type="RefSeq" id="XP_036357531.1">
    <property type="nucleotide sequence ID" value="XM_036501638.1"/>
</dbReference>
<name>A0A7E6EPE4_9MOLL</name>
<accession>A0A7E6EPE4</accession>
<evidence type="ECO:0000313" key="1">
    <source>
        <dbReference type="Proteomes" id="UP000515154"/>
    </source>
</evidence>
<organism evidence="1 2">
    <name type="scientific">Octopus sinensis</name>
    <name type="common">East Asian common octopus</name>
    <dbReference type="NCBI Taxonomy" id="2607531"/>
    <lineage>
        <taxon>Eukaryota</taxon>
        <taxon>Metazoa</taxon>
        <taxon>Spiralia</taxon>
        <taxon>Lophotrochozoa</taxon>
        <taxon>Mollusca</taxon>
        <taxon>Cephalopoda</taxon>
        <taxon>Coleoidea</taxon>
        <taxon>Octopodiformes</taxon>
        <taxon>Octopoda</taxon>
        <taxon>Incirrata</taxon>
        <taxon>Octopodidae</taxon>
        <taxon>Octopus</taxon>
    </lineage>
</organism>
<gene>
    <name evidence="2" type="primary">LOC118762678</name>
</gene>
<dbReference type="Proteomes" id="UP000515154">
    <property type="component" value="Linkage group LG3"/>
</dbReference>
<reference evidence="2" key="1">
    <citation type="submission" date="2025-08" db="UniProtKB">
        <authorList>
            <consortium name="RefSeq"/>
        </authorList>
    </citation>
    <scope>IDENTIFICATION</scope>
</reference>
<evidence type="ECO:0000313" key="2">
    <source>
        <dbReference type="RefSeq" id="XP_036357531.1"/>
    </source>
</evidence>
<sequence>MCNRTRYRHLCINYQQRSGLTWIKKDYFQIWIYVPGQYLWRQAGLWFSCYYWMFQLDPLQICTHRVTLVAYSTSCRGTIPNMTQRNKHIFTHEYTENECTNS</sequence>